<keyword evidence="7" id="KW-0997">Cell inner membrane</keyword>
<keyword evidence="7" id="KW-0406">Ion transport</keyword>
<dbReference type="PANTHER" id="PTHR30221:SF3">
    <property type="entry name" value="SMALL-CONDUCTANCE MECHANOSENSITIVE CHANNEL"/>
    <property type="match status" value="1"/>
</dbReference>
<comment type="subcellular location">
    <subcellularLocation>
        <location evidence="7">Cell inner membrane</location>
        <topology evidence="7">Multi-pass membrane protein</topology>
    </subcellularLocation>
    <subcellularLocation>
        <location evidence="1">Cell membrane</location>
        <topology evidence="1">Multi-pass membrane protein</topology>
    </subcellularLocation>
</comment>
<dbReference type="Pfam" id="PF05552">
    <property type="entry name" value="MS_channel_1st_1"/>
    <property type="match status" value="1"/>
</dbReference>
<comment type="caution">
    <text evidence="7">Lacks conserved residue(s) required for the propagation of feature annotation.</text>
</comment>
<keyword evidence="4 7" id="KW-0812">Transmembrane</keyword>
<keyword evidence="10" id="KW-1185">Reference proteome</keyword>
<dbReference type="RefSeq" id="WP_126981078.1">
    <property type="nucleotide sequence ID" value="NZ_PQSP01000012.1"/>
</dbReference>
<dbReference type="GO" id="GO:0005886">
    <property type="term" value="C:plasma membrane"/>
    <property type="evidence" value="ECO:0007669"/>
    <property type="project" value="UniProtKB-SubCell"/>
</dbReference>
<dbReference type="Gene3D" id="3.30.70.100">
    <property type="match status" value="1"/>
</dbReference>
<dbReference type="InterPro" id="IPR006685">
    <property type="entry name" value="MscS_channel_2nd"/>
</dbReference>
<protein>
    <recommendedName>
        <fullName evidence="7">Small-conductance mechanosensitive channel</fullName>
    </recommendedName>
</protein>
<keyword evidence="7" id="KW-0813">Transport</keyword>
<evidence type="ECO:0000256" key="2">
    <source>
        <dbReference type="ARBA" id="ARBA00008017"/>
    </source>
</evidence>
<dbReference type="SUPFAM" id="SSF82689">
    <property type="entry name" value="Mechanosensitive channel protein MscS (YggB), C-terminal domain"/>
    <property type="match status" value="1"/>
</dbReference>
<keyword evidence="5 7" id="KW-1133">Transmembrane helix</keyword>
<dbReference type="AlphaFoldDB" id="A0A433S9R8"/>
<organism evidence="9 10">
    <name type="scientific">Saezia sanguinis</name>
    <dbReference type="NCBI Taxonomy" id="1965230"/>
    <lineage>
        <taxon>Bacteria</taxon>
        <taxon>Pseudomonadati</taxon>
        <taxon>Pseudomonadota</taxon>
        <taxon>Betaproteobacteria</taxon>
        <taxon>Burkholderiales</taxon>
        <taxon>Saeziaceae</taxon>
        <taxon>Saezia</taxon>
    </lineage>
</organism>
<name>A0A433S9R8_9BURK</name>
<dbReference type="InterPro" id="IPR008910">
    <property type="entry name" value="MSC_TM_helix"/>
</dbReference>
<evidence type="ECO:0000256" key="6">
    <source>
        <dbReference type="ARBA" id="ARBA00023136"/>
    </source>
</evidence>
<evidence type="ECO:0000256" key="7">
    <source>
        <dbReference type="RuleBase" id="RU369025"/>
    </source>
</evidence>
<evidence type="ECO:0000313" key="9">
    <source>
        <dbReference type="EMBL" id="RUS65462.1"/>
    </source>
</evidence>
<keyword evidence="7" id="KW-0407">Ion channel</keyword>
<proteinExistence type="inferred from homology"/>
<dbReference type="PANTHER" id="PTHR30221">
    <property type="entry name" value="SMALL-CONDUCTANCE MECHANOSENSITIVE CHANNEL"/>
    <property type="match status" value="1"/>
</dbReference>
<feature type="transmembrane region" description="Helical" evidence="7">
    <location>
        <begin position="17"/>
        <end position="35"/>
    </location>
</feature>
<reference evidence="9 10" key="1">
    <citation type="submission" date="2018-01" db="EMBL/GenBank/DDBJ databases">
        <title>Saezia sanguinis gen. nov., sp. nov., in the order Burkholderiales isolated from human blood.</title>
        <authorList>
            <person name="Medina-Pascual M.J."/>
            <person name="Valdezate S."/>
            <person name="Monzon S."/>
            <person name="Cuesta I."/>
            <person name="Carrasco G."/>
            <person name="Villalon P."/>
            <person name="Saez-Nieto J.A."/>
        </authorList>
    </citation>
    <scope>NUCLEOTIDE SEQUENCE [LARGE SCALE GENOMIC DNA]</scope>
    <source>
        <strain evidence="9 10">CNM695-12</strain>
    </source>
</reference>
<feature type="domain" description="Mechanosensitive ion channel MscS" evidence="8">
    <location>
        <begin position="105"/>
        <end position="170"/>
    </location>
</feature>
<feature type="transmembrane region" description="Helical" evidence="7">
    <location>
        <begin position="88"/>
        <end position="115"/>
    </location>
</feature>
<dbReference type="OrthoDB" id="9809206at2"/>
<dbReference type="InterPro" id="IPR023408">
    <property type="entry name" value="MscS_beta-dom_sf"/>
</dbReference>
<evidence type="ECO:0000256" key="3">
    <source>
        <dbReference type="ARBA" id="ARBA00022475"/>
    </source>
</evidence>
<dbReference type="InterPro" id="IPR045275">
    <property type="entry name" value="MscS_archaea/bacteria_type"/>
</dbReference>
<evidence type="ECO:0000256" key="5">
    <source>
        <dbReference type="ARBA" id="ARBA00022989"/>
    </source>
</evidence>
<comment type="subunit">
    <text evidence="7">Homoheptamer.</text>
</comment>
<dbReference type="Gene3D" id="2.30.30.60">
    <property type="match status" value="1"/>
</dbReference>
<accession>A0A433S9R8</accession>
<evidence type="ECO:0000259" key="8">
    <source>
        <dbReference type="Pfam" id="PF00924"/>
    </source>
</evidence>
<dbReference type="Gene3D" id="1.10.287.1260">
    <property type="match status" value="1"/>
</dbReference>
<dbReference type="InterPro" id="IPR010920">
    <property type="entry name" value="LSM_dom_sf"/>
</dbReference>
<evidence type="ECO:0000313" key="10">
    <source>
        <dbReference type="Proteomes" id="UP000286947"/>
    </source>
</evidence>
<dbReference type="InterPro" id="IPR011066">
    <property type="entry name" value="MscS_channel_C_sf"/>
</dbReference>
<dbReference type="InterPro" id="IPR011014">
    <property type="entry name" value="MscS_channel_TM-2"/>
</dbReference>
<dbReference type="SUPFAM" id="SSF50182">
    <property type="entry name" value="Sm-like ribonucleoproteins"/>
    <property type="match status" value="1"/>
</dbReference>
<dbReference type="GO" id="GO:0008381">
    <property type="term" value="F:mechanosensitive monoatomic ion channel activity"/>
    <property type="evidence" value="ECO:0007669"/>
    <property type="project" value="InterPro"/>
</dbReference>
<sequence>MNTEETWNFLLTHATDLGLKIISALLIWFVGRWAIKLVAKIFSRILEKGQRVDRTLVLYIREIISWLLTLLLILSIFGIFGIQTTSFAALLAGLGLAVGTAWGGLLAHFAAGVFIQLMRPFKVGDTITAAGINGVVTDIGVFTTTIIAAGNVQTIVGNNKIFSDTIQNFSALPYRRIDCSITIPYSIDPQEAMNRFKEAICAIPNVRTNPVPSISIAEFTVDGTRLSICPFAAPENYSQVQSDSTKAIAQVIRSIGTPRSELHIVDHTGGNGAASPSS</sequence>
<keyword evidence="6 7" id="KW-0472">Membrane</keyword>
<evidence type="ECO:0000256" key="4">
    <source>
        <dbReference type="ARBA" id="ARBA00022692"/>
    </source>
</evidence>
<dbReference type="SUPFAM" id="SSF82861">
    <property type="entry name" value="Mechanosensitive channel protein MscS (YggB), transmembrane region"/>
    <property type="match status" value="1"/>
</dbReference>
<comment type="similarity">
    <text evidence="2 7">Belongs to the MscS (TC 1.A.23) family.</text>
</comment>
<dbReference type="EMBL" id="PQSP01000012">
    <property type="protein sequence ID" value="RUS65462.1"/>
    <property type="molecule type" value="Genomic_DNA"/>
</dbReference>
<dbReference type="Proteomes" id="UP000286947">
    <property type="component" value="Unassembled WGS sequence"/>
</dbReference>
<gene>
    <name evidence="9" type="primary">mscS</name>
    <name evidence="9" type="ORF">CUZ56_02919</name>
</gene>
<dbReference type="Pfam" id="PF00924">
    <property type="entry name" value="MS_channel_2nd"/>
    <property type="match status" value="1"/>
</dbReference>
<keyword evidence="3" id="KW-1003">Cell membrane</keyword>
<comment type="caution">
    <text evidence="9">The sequence shown here is derived from an EMBL/GenBank/DDBJ whole genome shotgun (WGS) entry which is preliminary data.</text>
</comment>
<feature type="transmembrane region" description="Helical" evidence="7">
    <location>
        <begin position="56"/>
        <end position="82"/>
    </location>
</feature>
<evidence type="ECO:0000256" key="1">
    <source>
        <dbReference type="ARBA" id="ARBA00004651"/>
    </source>
</evidence>
<comment type="function">
    <text evidence="7">Mechanosensitive channel that participates in the regulation of osmotic pressure changes within the cell, opening in response to stretch forces in the membrane lipid bilayer, without the need for other proteins. Contributes to normal resistance to hypoosmotic shock. Forms an ion channel of 1.0 nanosiemens conductance with a slight preference for anions.</text>
</comment>